<proteinExistence type="predicted"/>
<feature type="compositionally biased region" description="Basic residues" evidence="1">
    <location>
        <begin position="70"/>
        <end position="80"/>
    </location>
</feature>
<sequence>MTEHAHPILTKGGYQLVALTHGHTYDPERIIAYVVMTMSGARLHHERTLEDARSWMEKQVEGGESVSPLKARRRRTRLTR</sequence>
<keyword evidence="3" id="KW-1185">Reference proteome</keyword>
<comment type="caution">
    <text evidence="2">The sequence shown here is derived from an EMBL/GenBank/DDBJ whole genome shotgun (WGS) entry which is preliminary data.</text>
</comment>
<accession>A0ABV7XIN6</accession>
<dbReference type="RefSeq" id="WP_386742329.1">
    <property type="nucleotide sequence ID" value="NZ_JBHRYA010000003.1"/>
</dbReference>
<evidence type="ECO:0000313" key="3">
    <source>
        <dbReference type="Proteomes" id="UP001595705"/>
    </source>
</evidence>
<protein>
    <submittedName>
        <fullName evidence="2">Uncharacterized protein</fullName>
    </submittedName>
</protein>
<gene>
    <name evidence="2" type="ORF">ACFONC_03505</name>
</gene>
<reference evidence="3" key="1">
    <citation type="journal article" date="2019" name="Int. J. Syst. Evol. Microbiol.">
        <title>The Global Catalogue of Microorganisms (GCM) 10K type strain sequencing project: providing services to taxonomists for standard genome sequencing and annotation.</title>
        <authorList>
            <consortium name="The Broad Institute Genomics Platform"/>
            <consortium name="The Broad Institute Genome Sequencing Center for Infectious Disease"/>
            <person name="Wu L."/>
            <person name="Ma J."/>
        </authorList>
    </citation>
    <scope>NUCLEOTIDE SEQUENCE [LARGE SCALE GENOMIC DNA]</scope>
    <source>
        <strain evidence="3">KCTC 42441</strain>
    </source>
</reference>
<feature type="region of interest" description="Disordered" evidence="1">
    <location>
        <begin position="59"/>
        <end position="80"/>
    </location>
</feature>
<evidence type="ECO:0000256" key="1">
    <source>
        <dbReference type="SAM" id="MobiDB-lite"/>
    </source>
</evidence>
<dbReference type="Proteomes" id="UP001595705">
    <property type="component" value="Unassembled WGS sequence"/>
</dbReference>
<dbReference type="EMBL" id="JBHRYA010000003">
    <property type="protein sequence ID" value="MFC3715217.1"/>
    <property type="molecule type" value="Genomic_DNA"/>
</dbReference>
<evidence type="ECO:0000313" key="2">
    <source>
        <dbReference type="EMBL" id="MFC3715217.1"/>
    </source>
</evidence>
<name>A0ABV7XIN6_9GAMM</name>
<organism evidence="2 3">
    <name type="scientific">Luteimonas soli</name>
    <dbReference type="NCBI Taxonomy" id="1648966"/>
    <lineage>
        <taxon>Bacteria</taxon>
        <taxon>Pseudomonadati</taxon>
        <taxon>Pseudomonadota</taxon>
        <taxon>Gammaproteobacteria</taxon>
        <taxon>Lysobacterales</taxon>
        <taxon>Lysobacteraceae</taxon>
        <taxon>Luteimonas</taxon>
    </lineage>
</organism>